<dbReference type="InterPro" id="IPR015797">
    <property type="entry name" value="NUDIX_hydrolase-like_dom_sf"/>
</dbReference>
<dbReference type="KEGG" id="ncs:NCAS_0J02270"/>
<reference evidence="2 3" key="1">
    <citation type="journal article" date="2011" name="Proc. Natl. Acad. Sci. U.S.A.">
        <title>Evolutionary erosion of yeast sex chromosomes by mating-type switching accidents.</title>
        <authorList>
            <person name="Gordon J.L."/>
            <person name="Armisen D."/>
            <person name="Proux-Wera E."/>
            <person name="Oheigeartaigh S.S."/>
            <person name="Byrne K.P."/>
            <person name="Wolfe K.H."/>
        </authorList>
    </citation>
    <scope>NUCLEOTIDE SEQUENCE [LARGE SCALE GENOMIC DNA]</scope>
    <source>
        <strain evidence="3">ATCC 76901 / BCRC 22586 / CBS 4309 / NBRC 1992 / NRRL Y-12630</strain>
    </source>
</reference>
<dbReference type="Pfam" id="PF00293">
    <property type="entry name" value="NUDIX"/>
    <property type="match status" value="1"/>
</dbReference>
<feature type="domain" description="Nudix hydrolase" evidence="1">
    <location>
        <begin position="156"/>
        <end position="310"/>
    </location>
</feature>
<dbReference type="STRING" id="1064592.G0VL17"/>
<dbReference type="RefSeq" id="XP_003678543.1">
    <property type="nucleotide sequence ID" value="XM_003678495.1"/>
</dbReference>
<protein>
    <recommendedName>
        <fullName evidence="1">Nudix hydrolase domain-containing protein</fullName>
    </recommendedName>
</protein>
<dbReference type="EMBL" id="HE576761">
    <property type="protein sequence ID" value="CCC72206.1"/>
    <property type="molecule type" value="Genomic_DNA"/>
</dbReference>
<accession>G0VL17</accession>
<dbReference type="AlphaFoldDB" id="G0VL17"/>
<dbReference type="OMA" id="HRRLEYP"/>
<dbReference type="CDD" id="cd03676">
    <property type="entry name" value="NUDIX_Tnr3_like"/>
    <property type="match status" value="1"/>
</dbReference>
<dbReference type="InterPro" id="IPR031804">
    <property type="entry name" value="DUF4743"/>
</dbReference>
<dbReference type="PROSITE" id="PS51462">
    <property type="entry name" value="NUDIX"/>
    <property type="match status" value="1"/>
</dbReference>
<dbReference type="Proteomes" id="UP000001640">
    <property type="component" value="Chromosome 10"/>
</dbReference>
<dbReference type="InParanoid" id="G0VL17"/>
<sequence length="343" mass="40023">MVKVIKEVGKRQRLERTREDESKSFSFLEVIERVDSLPINYNEFGNFQEKVYHLITHDGRRIGFVLKFVIDEMRFVAEDIMKQMFTVDEKYHGLRFKSSNFDERNKQLDILSKDMYLKSSIAGVKGWRNEKYAVWVDRTPYILLERAMAGVMGIITYGIHINGYVQENDNDELKIWVPRRSATKQTWPLMLDNIIAGGLGYPCSIEETVIKESIEEANLEEKIIRENIRPAGMVSYLYYPNDVTTDTFEDERSFIVGEIEYVYDLKVSADVIPRPNDGEVESFSLMDLQDVITALQNKEFKPNCALVMVEFLVRHGYITTENEPHYGELINRMHRTLPFPTLN</sequence>
<keyword evidence="3" id="KW-1185">Reference proteome</keyword>
<dbReference type="Pfam" id="PF15916">
    <property type="entry name" value="DUF4743"/>
    <property type="match status" value="1"/>
</dbReference>
<dbReference type="InterPro" id="IPR000086">
    <property type="entry name" value="NUDIX_hydrolase_dom"/>
</dbReference>
<name>G0VL17_NAUCA</name>
<dbReference type="SUPFAM" id="SSF55811">
    <property type="entry name" value="Nudix"/>
    <property type="match status" value="1"/>
</dbReference>
<evidence type="ECO:0000313" key="3">
    <source>
        <dbReference type="Proteomes" id="UP000001640"/>
    </source>
</evidence>
<dbReference type="PANTHER" id="PTHR13622:SF8">
    <property type="entry name" value="THIAMIN PYROPHOSPHOKINASE 1"/>
    <property type="match status" value="1"/>
</dbReference>
<dbReference type="GeneID" id="96905902"/>
<gene>
    <name evidence="2" type="primary">NCAS0J02270</name>
    <name evidence="2" type="ordered locus">NCAS_0J02270</name>
</gene>
<dbReference type="GO" id="GO:0044715">
    <property type="term" value="F:8-oxo-dGDP phosphatase activity"/>
    <property type="evidence" value="ECO:0007669"/>
    <property type="project" value="EnsemblFungi"/>
</dbReference>
<dbReference type="FunCoup" id="G0VL17">
    <property type="interactions" value="77"/>
</dbReference>
<proteinExistence type="predicted"/>
<dbReference type="HOGENOM" id="CLU_048013_0_1_1"/>
<dbReference type="OrthoDB" id="10261522at2759"/>
<dbReference type="Gene3D" id="3.90.79.10">
    <property type="entry name" value="Nucleoside Triphosphate Pyrophosphohydrolase"/>
    <property type="match status" value="1"/>
</dbReference>
<dbReference type="FunFam" id="3.90.79.10:FF:000019">
    <property type="entry name" value="Thiamin pyrophosphokinase, putative"/>
    <property type="match status" value="1"/>
</dbReference>
<organism evidence="2 3">
    <name type="scientific">Naumovozyma castellii</name>
    <name type="common">Yeast</name>
    <name type="synonym">Saccharomyces castellii</name>
    <dbReference type="NCBI Taxonomy" id="27288"/>
    <lineage>
        <taxon>Eukaryota</taxon>
        <taxon>Fungi</taxon>
        <taxon>Dikarya</taxon>
        <taxon>Ascomycota</taxon>
        <taxon>Saccharomycotina</taxon>
        <taxon>Saccharomycetes</taxon>
        <taxon>Saccharomycetales</taxon>
        <taxon>Saccharomycetaceae</taxon>
        <taxon>Naumovozyma</taxon>
    </lineage>
</organism>
<evidence type="ECO:0000259" key="1">
    <source>
        <dbReference type="PROSITE" id="PS51462"/>
    </source>
</evidence>
<dbReference type="eggNOG" id="KOG4313">
    <property type="taxonomic scope" value="Eukaryota"/>
</dbReference>
<dbReference type="PANTHER" id="PTHR13622">
    <property type="entry name" value="THIAMIN PYROPHOSPHOKINASE"/>
    <property type="match status" value="1"/>
</dbReference>
<reference key="2">
    <citation type="submission" date="2011-08" db="EMBL/GenBank/DDBJ databases">
        <title>Genome sequence of Naumovozyma castellii.</title>
        <authorList>
            <person name="Gordon J.L."/>
            <person name="Armisen D."/>
            <person name="Proux-Wera E."/>
            <person name="OhEigeartaigh S.S."/>
            <person name="Byrne K.P."/>
            <person name="Wolfe K.H."/>
        </authorList>
    </citation>
    <scope>NUCLEOTIDE SEQUENCE</scope>
    <source>
        <strain>Type strain:CBS 4309</strain>
    </source>
</reference>
<evidence type="ECO:0000313" key="2">
    <source>
        <dbReference type="EMBL" id="CCC72206.1"/>
    </source>
</evidence>